<protein>
    <submittedName>
        <fullName evidence="1">Uncharacterized protein</fullName>
    </submittedName>
</protein>
<organism evidence="1 2">
    <name type="scientific">Pluteus cervinus</name>
    <dbReference type="NCBI Taxonomy" id="181527"/>
    <lineage>
        <taxon>Eukaryota</taxon>
        <taxon>Fungi</taxon>
        <taxon>Dikarya</taxon>
        <taxon>Basidiomycota</taxon>
        <taxon>Agaricomycotina</taxon>
        <taxon>Agaricomycetes</taxon>
        <taxon>Agaricomycetidae</taxon>
        <taxon>Agaricales</taxon>
        <taxon>Pluteineae</taxon>
        <taxon>Pluteaceae</taxon>
        <taxon>Pluteus</taxon>
    </lineage>
</organism>
<proteinExistence type="predicted"/>
<keyword evidence="2" id="KW-1185">Reference proteome</keyword>
<evidence type="ECO:0000313" key="2">
    <source>
        <dbReference type="Proteomes" id="UP000308600"/>
    </source>
</evidence>
<name>A0ACD2ZZ38_9AGAR</name>
<evidence type="ECO:0000313" key="1">
    <source>
        <dbReference type="EMBL" id="TFK58633.1"/>
    </source>
</evidence>
<dbReference type="Proteomes" id="UP000308600">
    <property type="component" value="Unassembled WGS sequence"/>
</dbReference>
<accession>A0ACD2ZZ38</accession>
<dbReference type="EMBL" id="ML209266">
    <property type="protein sequence ID" value="TFK58633.1"/>
    <property type="molecule type" value="Genomic_DNA"/>
</dbReference>
<gene>
    <name evidence="1" type="ORF">BDN72DRAFT_781831</name>
</gene>
<reference evidence="1 2" key="1">
    <citation type="journal article" date="2019" name="Nat. Ecol. Evol.">
        <title>Megaphylogeny resolves global patterns of mushroom evolution.</title>
        <authorList>
            <person name="Varga T."/>
            <person name="Krizsan K."/>
            <person name="Foldi C."/>
            <person name="Dima B."/>
            <person name="Sanchez-Garcia M."/>
            <person name="Sanchez-Ramirez S."/>
            <person name="Szollosi G.J."/>
            <person name="Szarkandi J.G."/>
            <person name="Papp V."/>
            <person name="Albert L."/>
            <person name="Andreopoulos W."/>
            <person name="Angelini C."/>
            <person name="Antonin V."/>
            <person name="Barry K.W."/>
            <person name="Bougher N.L."/>
            <person name="Buchanan P."/>
            <person name="Buyck B."/>
            <person name="Bense V."/>
            <person name="Catcheside P."/>
            <person name="Chovatia M."/>
            <person name="Cooper J."/>
            <person name="Damon W."/>
            <person name="Desjardin D."/>
            <person name="Finy P."/>
            <person name="Geml J."/>
            <person name="Haridas S."/>
            <person name="Hughes K."/>
            <person name="Justo A."/>
            <person name="Karasinski D."/>
            <person name="Kautmanova I."/>
            <person name="Kiss B."/>
            <person name="Kocsube S."/>
            <person name="Kotiranta H."/>
            <person name="LaButti K.M."/>
            <person name="Lechner B.E."/>
            <person name="Liimatainen K."/>
            <person name="Lipzen A."/>
            <person name="Lukacs Z."/>
            <person name="Mihaltcheva S."/>
            <person name="Morgado L.N."/>
            <person name="Niskanen T."/>
            <person name="Noordeloos M.E."/>
            <person name="Ohm R.A."/>
            <person name="Ortiz-Santana B."/>
            <person name="Ovrebo C."/>
            <person name="Racz N."/>
            <person name="Riley R."/>
            <person name="Savchenko A."/>
            <person name="Shiryaev A."/>
            <person name="Soop K."/>
            <person name="Spirin V."/>
            <person name="Szebenyi C."/>
            <person name="Tomsovsky M."/>
            <person name="Tulloss R.E."/>
            <person name="Uehling J."/>
            <person name="Grigoriev I.V."/>
            <person name="Vagvolgyi C."/>
            <person name="Papp T."/>
            <person name="Martin F.M."/>
            <person name="Miettinen O."/>
            <person name="Hibbett D.S."/>
            <person name="Nagy L.G."/>
        </authorList>
    </citation>
    <scope>NUCLEOTIDE SEQUENCE [LARGE SCALE GENOMIC DNA]</scope>
    <source>
        <strain evidence="1 2">NL-1719</strain>
    </source>
</reference>
<sequence length="145" mass="16671">MSHEFVRAVPTWQGQEGRHDCVYFYNHSNRRPGFAGLHVAQVLTFLSFELDAQIYPCALVRWFVPMGDEPCPNTRMWKVEPLLDNNGDAVCSIEHVDNIVRAAHLIPVFGNHPLPRGFSFQHSLQAFNAYYVNKFVDLRAHEIAF</sequence>